<evidence type="ECO:0000313" key="3">
    <source>
        <dbReference type="Proteomes" id="UP000823913"/>
    </source>
</evidence>
<dbReference type="Proteomes" id="UP000823913">
    <property type="component" value="Unassembled WGS sequence"/>
</dbReference>
<name>A0A9D1J978_9FIRM</name>
<evidence type="ECO:0008006" key="4">
    <source>
        <dbReference type="Google" id="ProtNLM"/>
    </source>
</evidence>
<comment type="caution">
    <text evidence="2">The sequence shown here is derived from an EMBL/GenBank/DDBJ whole genome shotgun (WGS) entry which is preliminary data.</text>
</comment>
<dbReference type="AlphaFoldDB" id="A0A9D1J978"/>
<dbReference type="PROSITE" id="PS51257">
    <property type="entry name" value="PROKAR_LIPOPROTEIN"/>
    <property type="match status" value="1"/>
</dbReference>
<dbReference type="EMBL" id="DVHK01000038">
    <property type="protein sequence ID" value="HIR66712.1"/>
    <property type="molecule type" value="Genomic_DNA"/>
</dbReference>
<reference evidence="2" key="1">
    <citation type="submission" date="2020-10" db="EMBL/GenBank/DDBJ databases">
        <authorList>
            <person name="Gilroy R."/>
        </authorList>
    </citation>
    <scope>NUCLEOTIDE SEQUENCE</scope>
    <source>
        <strain evidence="2">ChiW16-3235</strain>
    </source>
</reference>
<keyword evidence="1" id="KW-0732">Signal</keyword>
<sequence length="366" mass="38981">MKNAIKFIAIAACAASITLLAGCSGCNAATNYKTTTSPNWQIRGGSADELSESSTLMTKRETAIYSVTHNAGANTNYSVEYAEGGTYTTVLYATTYDWNSQGIPEALRIENQTDCVYVYETTLQLEGAYVMDGNRAPFTTAVHTISYFRSAANNLLPVYSMQDIKTASPGSINPANLDSAYVEMDRVYETYYSRDGGTAIVHAEARGDDSIDNADVTTGTGSEYSLFDASSLGIALRSMTQSGTPAFDVFVPTNGAGARYQAAWGASSAIARDNESYSSIISALDSAVDAGYILTGANDEGVREYAFTPAVVSLVSAMTGPSTTYYYLTVTNTDLNAGRAALARVEEQLPFSLGTLVYNLTSLTLN</sequence>
<protein>
    <recommendedName>
        <fullName evidence="4">Lipoprotein</fullName>
    </recommendedName>
</protein>
<reference evidence="2" key="2">
    <citation type="journal article" date="2021" name="PeerJ">
        <title>Extensive microbial diversity within the chicken gut microbiome revealed by metagenomics and culture.</title>
        <authorList>
            <person name="Gilroy R."/>
            <person name="Ravi A."/>
            <person name="Getino M."/>
            <person name="Pursley I."/>
            <person name="Horton D.L."/>
            <person name="Alikhan N.F."/>
            <person name="Baker D."/>
            <person name="Gharbi K."/>
            <person name="Hall N."/>
            <person name="Watson M."/>
            <person name="Adriaenssens E.M."/>
            <person name="Foster-Nyarko E."/>
            <person name="Jarju S."/>
            <person name="Secka A."/>
            <person name="Antonio M."/>
            <person name="Oren A."/>
            <person name="Chaudhuri R.R."/>
            <person name="La Ragione R."/>
            <person name="Hildebrand F."/>
            <person name="Pallen M.J."/>
        </authorList>
    </citation>
    <scope>NUCLEOTIDE SEQUENCE</scope>
    <source>
        <strain evidence="2">ChiW16-3235</strain>
    </source>
</reference>
<gene>
    <name evidence="2" type="ORF">IAB94_01545</name>
</gene>
<organism evidence="2 3">
    <name type="scientific">Candidatus Coproplasma avicola</name>
    <dbReference type="NCBI Taxonomy" id="2840744"/>
    <lineage>
        <taxon>Bacteria</taxon>
        <taxon>Bacillati</taxon>
        <taxon>Bacillota</taxon>
        <taxon>Clostridia</taxon>
        <taxon>Eubacteriales</taxon>
        <taxon>Candidatus Coproplasma</taxon>
    </lineage>
</organism>
<evidence type="ECO:0000313" key="2">
    <source>
        <dbReference type="EMBL" id="HIR66712.1"/>
    </source>
</evidence>
<proteinExistence type="predicted"/>
<feature type="chain" id="PRO_5038591629" description="Lipoprotein" evidence="1">
    <location>
        <begin position="29"/>
        <end position="366"/>
    </location>
</feature>
<evidence type="ECO:0000256" key="1">
    <source>
        <dbReference type="SAM" id="SignalP"/>
    </source>
</evidence>
<accession>A0A9D1J978</accession>
<feature type="signal peptide" evidence="1">
    <location>
        <begin position="1"/>
        <end position="28"/>
    </location>
</feature>